<dbReference type="Proteomes" id="UP000589520">
    <property type="component" value="Unassembled WGS sequence"/>
</dbReference>
<feature type="transmembrane region" description="Helical" evidence="1">
    <location>
        <begin position="7"/>
        <end position="30"/>
    </location>
</feature>
<organism evidence="2 3">
    <name type="scientific">Granulicella arctica</name>
    <dbReference type="NCBI Taxonomy" id="940613"/>
    <lineage>
        <taxon>Bacteria</taxon>
        <taxon>Pseudomonadati</taxon>
        <taxon>Acidobacteriota</taxon>
        <taxon>Terriglobia</taxon>
        <taxon>Terriglobales</taxon>
        <taxon>Acidobacteriaceae</taxon>
        <taxon>Granulicella</taxon>
    </lineage>
</organism>
<dbReference type="AlphaFoldDB" id="A0A7Y9PJY7"/>
<accession>A0A7Y9PJY7</accession>
<keyword evidence="1" id="KW-0812">Transmembrane</keyword>
<name>A0A7Y9PJY7_9BACT</name>
<keyword evidence="3" id="KW-1185">Reference proteome</keyword>
<comment type="caution">
    <text evidence="2">The sequence shown here is derived from an EMBL/GenBank/DDBJ whole genome shotgun (WGS) entry which is preliminary data.</text>
</comment>
<evidence type="ECO:0000256" key="1">
    <source>
        <dbReference type="SAM" id="Phobius"/>
    </source>
</evidence>
<gene>
    <name evidence="2" type="ORF">HDF17_003627</name>
</gene>
<feature type="transmembrane region" description="Helical" evidence="1">
    <location>
        <begin position="60"/>
        <end position="79"/>
    </location>
</feature>
<reference evidence="2 3" key="1">
    <citation type="submission" date="2020-07" db="EMBL/GenBank/DDBJ databases">
        <title>Genomic Encyclopedia of Type Strains, Phase IV (KMG-V): Genome sequencing to study the core and pangenomes of soil and plant-associated prokaryotes.</title>
        <authorList>
            <person name="Whitman W."/>
        </authorList>
    </citation>
    <scope>NUCLEOTIDE SEQUENCE [LARGE SCALE GENOMIC DNA]</scope>
    <source>
        <strain evidence="2 3">X4EP2</strain>
    </source>
</reference>
<evidence type="ECO:0000313" key="3">
    <source>
        <dbReference type="Proteomes" id="UP000589520"/>
    </source>
</evidence>
<keyword evidence="1" id="KW-0472">Membrane</keyword>
<proteinExistence type="predicted"/>
<evidence type="ECO:0000313" key="2">
    <source>
        <dbReference type="EMBL" id="NYF81307.1"/>
    </source>
</evidence>
<keyword evidence="1" id="KW-1133">Transmembrane helix</keyword>
<dbReference type="EMBL" id="JACCCW010000002">
    <property type="protein sequence ID" value="NYF81307.1"/>
    <property type="molecule type" value="Genomic_DNA"/>
</dbReference>
<protein>
    <submittedName>
        <fullName evidence="2">Uncharacterized protein</fullName>
    </submittedName>
</protein>
<sequence>MTRLTRVASVGFIVGALVPLFWGVLSFLLFNLPEGWLSRAYWRAVYITCPFWLIEGQKAMFLMPILNGCMYALLAVLLLKLRGPALATK</sequence>